<dbReference type="InterPro" id="IPR023213">
    <property type="entry name" value="CAT-like_dom_sf"/>
</dbReference>
<dbReference type="Pfam" id="PF00550">
    <property type="entry name" value="PP-binding"/>
    <property type="match status" value="2"/>
</dbReference>
<keyword evidence="2" id="KW-0597">Phosphoprotein</keyword>
<dbReference type="CDD" id="cd05918">
    <property type="entry name" value="A_NRPS_SidN3_like"/>
    <property type="match status" value="1"/>
</dbReference>
<dbReference type="PANTHER" id="PTHR45527:SF16">
    <property type="entry name" value="NONRIBOSOMAL PEPTIDE SYNTHASE ATNA-RELATED"/>
    <property type="match status" value="1"/>
</dbReference>
<dbReference type="Proteomes" id="UP001278766">
    <property type="component" value="Unassembled WGS sequence"/>
</dbReference>
<dbReference type="PROSITE" id="PS00012">
    <property type="entry name" value="PHOSPHOPANTETHEINE"/>
    <property type="match status" value="1"/>
</dbReference>
<evidence type="ECO:0000259" key="5">
    <source>
        <dbReference type="PROSITE" id="PS50075"/>
    </source>
</evidence>
<dbReference type="Gene3D" id="1.10.1200.10">
    <property type="entry name" value="ACP-like"/>
    <property type="match status" value="2"/>
</dbReference>
<gene>
    <name evidence="6" type="ORF">B0H64DRAFT_399754</name>
</gene>
<evidence type="ECO:0000256" key="4">
    <source>
        <dbReference type="SAM" id="MobiDB-lite"/>
    </source>
</evidence>
<dbReference type="FunFam" id="3.30.300.30:FF:000015">
    <property type="entry name" value="Nonribosomal peptide synthase SidD"/>
    <property type="match status" value="2"/>
</dbReference>
<dbReference type="InterPro" id="IPR045851">
    <property type="entry name" value="AMP-bd_C_sf"/>
</dbReference>
<evidence type="ECO:0000256" key="3">
    <source>
        <dbReference type="ARBA" id="ARBA00022598"/>
    </source>
</evidence>
<reference evidence="6" key="2">
    <citation type="submission" date="2023-06" db="EMBL/GenBank/DDBJ databases">
        <authorList>
            <consortium name="Lawrence Berkeley National Laboratory"/>
            <person name="Haridas S."/>
            <person name="Hensen N."/>
            <person name="Bonometti L."/>
            <person name="Westerberg I."/>
            <person name="Brannstrom I.O."/>
            <person name="Guillou S."/>
            <person name="Cros-Aarteil S."/>
            <person name="Calhoun S."/>
            <person name="Kuo A."/>
            <person name="Mondo S."/>
            <person name="Pangilinan J."/>
            <person name="Riley R."/>
            <person name="Labutti K."/>
            <person name="Andreopoulos B."/>
            <person name="Lipzen A."/>
            <person name="Chen C."/>
            <person name="Yanf M."/>
            <person name="Daum C."/>
            <person name="Ng V."/>
            <person name="Clum A."/>
            <person name="Steindorff A."/>
            <person name="Ohm R."/>
            <person name="Martin F."/>
            <person name="Silar P."/>
            <person name="Natvig D."/>
            <person name="Lalanne C."/>
            <person name="Gautier V."/>
            <person name="Ament-Velasquez S.L."/>
            <person name="Kruys A."/>
            <person name="Hutchinson M.I."/>
            <person name="Powell A.J."/>
            <person name="Barry K."/>
            <person name="Miller A.N."/>
            <person name="Grigoriev I.V."/>
            <person name="Debuchy R."/>
            <person name="Gladieux P."/>
            <person name="Thoren M.H."/>
            <person name="Johannesson H."/>
        </authorList>
    </citation>
    <scope>NUCLEOTIDE SEQUENCE</scope>
    <source>
        <strain evidence="6">CBS 168.71</strain>
    </source>
</reference>
<dbReference type="SUPFAM" id="SSF47336">
    <property type="entry name" value="ACP-like"/>
    <property type="match status" value="2"/>
</dbReference>
<dbReference type="EMBL" id="JAUEPN010000005">
    <property type="protein sequence ID" value="KAK3294121.1"/>
    <property type="molecule type" value="Genomic_DNA"/>
</dbReference>
<dbReference type="PANTHER" id="PTHR45527">
    <property type="entry name" value="NONRIBOSOMAL PEPTIDE SYNTHETASE"/>
    <property type="match status" value="1"/>
</dbReference>
<keyword evidence="7" id="KW-1185">Reference proteome</keyword>
<dbReference type="SUPFAM" id="SSF56801">
    <property type="entry name" value="Acetyl-CoA synthetase-like"/>
    <property type="match status" value="2"/>
</dbReference>
<dbReference type="GO" id="GO:0016874">
    <property type="term" value="F:ligase activity"/>
    <property type="evidence" value="ECO:0007669"/>
    <property type="project" value="UniProtKB-KW"/>
</dbReference>
<dbReference type="PROSITE" id="PS00455">
    <property type="entry name" value="AMP_BINDING"/>
    <property type="match status" value="1"/>
</dbReference>
<dbReference type="GO" id="GO:0043041">
    <property type="term" value="P:amino acid activation for nonribosomal peptide biosynthetic process"/>
    <property type="evidence" value="ECO:0007669"/>
    <property type="project" value="TreeGrafter"/>
</dbReference>
<dbReference type="SUPFAM" id="SSF52777">
    <property type="entry name" value="CoA-dependent acyltransferases"/>
    <property type="match status" value="4"/>
</dbReference>
<evidence type="ECO:0000256" key="2">
    <source>
        <dbReference type="ARBA" id="ARBA00022553"/>
    </source>
</evidence>
<evidence type="ECO:0000256" key="1">
    <source>
        <dbReference type="ARBA" id="ARBA00022450"/>
    </source>
</evidence>
<dbReference type="Gene3D" id="3.30.559.10">
    <property type="entry name" value="Chloramphenicol acetyltransferase-like domain"/>
    <property type="match status" value="2"/>
</dbReference>
<dbReference type="Pfam" id="PF00501">
    <property type="entry name" value="AMP-binding"/>
    <property type="match status" value="2"/>
</dbReference>
<dbReference type="InterPro" id="IPR036736">
    <property type="entry name" value="ACP-like_sf"/>
</dbReference>
<dbReference type="GO" id="GO:0031177">
    <property type="term" value="F:phosphopantetheine binding"/>
    <property type="evidence" value="ECO:0007669"/>
    <property type="project" value="InterPro"/>
</dbReference>
<dbReference type="SMART" id="SM00823">
    <property type="entry name" value="PKS_PP"/>
    <property type="match status" value="2"/>
</dbReference>
<dbReference type="InterPro" id="IPR020806">
    <property type="entry name" value="PKS_PP-bd"/>
</dbReference>
<dbReference type="InterPro" id="IPR001242">
    <property type="entry name" value="Condensation_dom"/>
</dbReference>
<dbReference type="Gene3D" id="3.30.300.30">
    <property type="match status" value="2"/>
</dbReference>
<name>A0AAE0LQH7_9PEZI</name>
<dbReference type="GO" id="GO:0005737">
    <property type="term" value="C:cytoplasm"/>
    <property type="evidence" value="ECO:0007669"/>
    <property type="project" value="TreeGrafter"/>
</dbReference>
<keyword evidence="1" id="KW-0596">Phosphopantetheine</keyword>
<dbReference type="InterPro" id="IPR042099">
    <property type="entry name" value="ANL_N_sf"/>
</dbReference>
<feature type="domain" description="Carrier" evidence="5">
    <location>
        <begin position="335"/>
        <end position="412"/>
    </location>
</feature>
<dbReference type="InterPro" id="IPR000873">
    <property type="entry name" value="AMP-dep_synth/lig_dom"/>
</dbReference>
<dbReference type="Pfam" id="PF00668">
    <property type="entry name" value="Condensation"/>
    <property type="match status" value="2"/>
</dbReference>
<dbReference type="PROSITE" id="PS50075">
    <property type="entry name" value="CARRIER"/>
    <property type="match status" value="2"/>
</dbReference>
<accession>A0AAE0LQH7</accession>
<reference evidence="6" key="1">
    <citation type="journal article" date="2023" name="Mol. Phylogenet. Evol.">
        <title>Genome-scale phylogeny and comparative genomics of the fungal order Sordariales.</title>
        <authorList>
            <person name="Hensen N."/>
            <person name="Bonometti L."/>
            <person name="Westerberg I."/>
            <person name="Brannstrom I.O."/>
            <person name="Guillou S."/>
            <person name="Cros-Aarteil S."/>
            <person name="Calhoun S."/>
            <person name="Haridas S."/>
            <person name="Kuo A."/>
            <person name="Mondo S."/>
            <person name="Pangilinan J."/>
            <person name="Riley R."/>
            <person name="LaButti K."/>
            <person name="Andreopoulos B."/>
            <person name="Lipzen A."/>
            <person name="Chen C."/>
            <person name="Yan M."/>
            <person name="Daum C."/>
            <person name="Ng V."/>
            <person name="Clum A."/>
            <person name="Steindorff A."/>
            <person name="Ohm R.A."/>
            <person name="Martin F."/>
            <person name="Silar P."/>
            <person name="Natvig D.O."/>
            <person name="Lalanne C."/>
            <person name="Gautier V."/>
            <person name="Ament-Velasquez S.L."/>
            <person name="Kruys A."/>
            <person name="Hutchinson M.I."/>
            <person name="Powell A.J."/>
            <person name="Barry K."/>
            <person name="Miller A.N."/>
            <person name="Grigoriev I.V."/>
            <person name="Debuchy R."/>
            <person name="Gladieux P."/>
            <person name="Hiltunen Thoren M."/>
            <person name="Johannesson H."/>
        </authorList>
    </citation>
    <scope>NUCLEOTIDE SEQUENCE</scope>
    <source>
        <strain evidence="6">CBS 168.71</strain>
    </source>
</reference>
<feature type="compositionally biased region" description="Basic and acidic residues" evidence="4">
    <location>
        <begin position="418"/>
        <end position="435"/>
    </location>
</feature>
<dbReference type="GO" id="GO:0044550">
    <property type="term" value="P:secondary metabolite biosynthetic process"/>
    <property type="evidence" value="ECO:0007669"/>
    <property type="project" value="TreeGrafter"/>
</dbReference>
<dbReference type="InterPro" id="IPR006162">
    <property type="entry name" value="Ppantetheine_attach_site"/>
</dbReference>
<evidence type="ECO:0000313" key="7">
    <source>
        <dbReference type="Proteomes" id="UP001278766"/>
    </source>
</evidence>
<feature type="domain" description="Carrier" evidence="5">
    <location>
        <begin position="1479"/>
        <end position="1555"/>
    </location>
</feature>
<proteinExistence type="predicted"/>
<organism evidence="6 7">
    <name type="scientific">Chaetomium fimeti</name>
    <dbReference type="NCBI Taxonomy" id="1854472"/>
    <lineage>
        <taxon>Eukaryota</taxon>
        <taxon>Fungi</taxon>
        <taxon>Dikarya</taxon>
        <taxon>Ascomycota</taxon>
        <taxon>Pezizomycotina</taxon>
        <taxon>Sordariomycetes</taxon>
        <taxon>Sordariomycetidae</taxon>
        <taxon>Sordariales</taxon>
        <taxon>Chaetomiaceae</taxon>
        <taxon>Chaetomium</taxon>
    </lineage>
</organism>
<dbReference type="Gene3D" id="3.40.50.12780">
    <property type="entry name" value="N-terminal domain of ligase-like"/>
    <property type="match status" value="2"/>
</dbReference>
<protein>
    <recommendedName>
        <fullName evidence="5">Carrier domain-containing protein</fullName>
    </recommendedName>
</protein>
<feature type="region of interest" description="Disordered" evidence="4">
    <location>
        <begin position="412"/>
        <end position="435"/>
    </location>
</feature>
<keyword evidence="3" id="KW-0436">Ligase</keyword>
<dbReference type="CDD" id="cd19545">
    <property type="entry name" value="FUM14_C_NRPS-like"/>
    <property type="match status" value="1"/>
</dbReference>
<dbReference type="InterPro" id="IPR009081">
    <property type="entry name" value="PP-bd_ACP"/>
</dbReference>
<sequence length="2041" mass="222203">MRDLDVNWAFFTPSVAALLKPTEVPSLRTLVFGGETASPENFQTWAPALYLINSFGPAECSIWTHCVPRPIAAGSDVGSTIGYGVGCVTWIVDPVNYHRLRPIGAVGEMLIEGPNVADGYFNEPGKTASTFVWDPAWKPADRQGGPMRLYKTGDLARHLPNGMVQYLGRCDHQVKLNGLRVELGEIEHQIRGLIHDDGILVAVEVVSLRGAGTDSLRVLAAFFALKEAPAAEEDRGNDKGNSAAVPKEGTELTDLLVRSSIPRMAAALKGLEVALPAALPSHMVPAAYIPLREMPLTASAKTDRGALKRLASTLSAEELTQLGAVAAGDQQVRQGPSTVMERLLARLWAAALNRSFEMPVDVRDNFFKIGGDSLAAMRLVSLAMKDGIRLSVEQVLRLPRLRDMALAASPLIDNTTQSKEDEQQRHDKDKEKKGGVEAAAAPFALVGGPPAIASALQSASAQLGVDETDVQDIYPCIPLQEGLLALSQGTHHSYVAQMVYELPSGLDLERFESAWRSVFEHWPILRTRFFAWRRTDGTSRLMQAVIRERWVSWRRSGSLADYLALDSRDRMQVGDRMVRLAVLHNEAGAGAGAGSESGQPAYFVMTVHHAIYDGWMLGLLLSSVRHAYAGLSPAEGATPYRAFVAHVEARDAESSRTFWQSYIGDAPHLGWPALPGPAFRPRSSSVCERTALLPTGGRGQTSGFTSTALVRAAFAILLGAYSDADDITFASTVYGRAVVLNEGSAATVAGPTLATLPVRVRVQRELLLREVMASVQADAAAMLAHEQEGMQNIRRLNLEALATIDAQALLVVQADGEDVVTNRGSVAPQLVLHPRSTSSGLANGFLSSAMVLEATVSGDKMHLVATHDDRIITARAAERFLRQMSHITSQLCEVGASEQSVDLRVADLELIPPEDADEMMGWNSVVPAPARELIHELVAAQAAEQPDAEALVSWEGTLKYRELNELSDRLAAYLWTHCALRSGGHVPLVFEKSMWTVVAMLAVLKVGASCAAMDPGHSPEKLRELAADIDAGFVLCSESLQELASKVGMPTFSVGPATCLGGEGLLPGENGASDTITPDHAAFLLFTSGSTGKPKAIVIDHAAFCSSIRGHGETLCYRKGSRNLQFTAYTSDVSMGEIFTSLSRGATVCIPSDDERMNDLAGAMERMRVDWAFLTPSVASLLRPDHVPTLRTLLFGGETATVANVEMWATKVHLINSFGPAETSIWSHAHPRFQETDDGSDIGWSLGCATWIVDRENHNRLMPIGAIGELLVEGPNVAAGYYNNPSKTRAVFLKGEQLSWLPANRRTNRIFCLGDLARWMPDGRVQFLGRRDAQVKLHGLKVDANEVENAIRAVLQDSAEVAVELVRSPERHAEDARLVAFISCTPPNLPQDRQQPAIVQDRETLERFAVRAAGLRTKLASRLATFMIPSFFIPLTAMPLSQSAKTNRKLLHDLLAGPIRHGFAQLAHFTFPQRDEIQPPTGPMEKRLHAIWSSALALDPCDFGVEADFFEKGGDSIAAMRMSSLARAVGVWLSVQDIYDHPRLLNLASVLAGRAPAETINGIDPLKADGVAPFSLLPTPLQGQTQNLIAKAAEVCQVLPAHVLDIYPCTPTQRSIVSRTMARPGAWWLHNVFDVPADIDLPRLERAWHRVVQAHDILRTRVLIHEGHYLQAVLCPPTVIQHVRHDAGGTSLQEFLDSDMHRLRRMPSLEGQPLVSATLLNEAHFVLTLHHSVYDAWSLTNMFNHLEQMYLADRDPGTDGYHPPQFKSFVKALLDQNRAQAVDFWTTSLAEAKTKPIAQLDQLDQGFTPNRVLRHRIELPTGVGAGAGAGAGTATHAEVTYAAVALALHCQSQTPDTLLRIISTGRTSPTIPDIAELVGPTVTVVPLLIQRRTTRVPEYLAHVRAQLRRAAPFEHFAMDEAAHLAPTAGNAYRAAPQVVVHPHDPYTEQPATKINLRRRELSVLAGDGAAFTVDVSLVVQGKVLQALDVRVIFDDRAVNEKSLRRLIADLDLITRRLMSGAYGDKDTAALTKMESEERKTE</sequence>
<dbReference type="Gene3D" id="3.30.559.30">
    <property type="entry name" value="Nonribosomal peptide synthetase, condensation domain"/>
    <property type="match status" value="2"/>
</dbReference>
<dbReference type="RefSeq" id="XP_062657635.1">
    <property type="nucleotide sequence ID" value="XM_062804025.1"/>
</dbReference>
<dbReference type="GeneID" id="87840973"/>
<evidence type="ECO:0000313" key="6">
    <source>
        <dbReference type="EMBL" id="KAK3294121.1"/>
    </source>
</evidence>
<comment type="caution">
    <text evidence="6">The sequence shown here is derived from an EMBL/GenBank/DDBJ whole genome shotgun (WGS) entry which is preliminary data.</text>
</comment>
<dbReference type="InterPro" id="IPR020845">
    <property type="entry name" value="AMP-binding_CS"/>
</dbReference>